<dbReference type="AlphaFoldDB" id="A0A024UCJ9"/>
<dbReference type="OrthoDB" id="79115at2759"/>
<evidence type="ECO:0000313" key="2">
    <source>
        <dbReference type="EMBL" id="ETW03905.1"/>
    </source>
</evidence>
<dbReference type="GeneID" id="20081375"/>
<gene>
    <name evidence="2" type="ORF">H310_04325</name>
</gene>
<proteinExistence type="predicted"/>
<feature type="compositionally biased region" description="Pro residues" evidence="1">
    <location>
        <begin position="1"/>
        <end position="11"/>
    </location>
</feature>
<dbReference type="RefSeq" id="XP_008866861.1">
    <property type="nucleotide sequence ID" value="XM_008868639.1"/>
</dbReference>
<sequence>MPHAPPSPPPLAGSAVPSSPSSAVVPPDLRCRYAYKECKFPRSQRKNGKLHSLCEAHRRKANSVQKLYAMKRRNTHVLNSTRPRPPATTRPTMTMSLPSTLVHVKRDAAHHPYRPTYYHPCPHYDRLEDDTYLRLMEIKRRIHDAWERRTSPHPVCDYHSSTPTSTFSYEPPSLYAAQY</sequence>
<evidence type="ECO:0000256" key="1">
    <source>
        <dbReference type="SAM" id="MobiDB-lite"/>
    </source>
</evidence>
<dbReference type="EMBL" id="KI913958">
    <property type="protein sequence ID" value="ETW03905.1"/>
    <property type="molecule type" value="Genomic_DNA"/>
</dbReference>
<reference evidence="2" key="1">
    <citation type="submission" date="2013-12" db="EMBL/GenBank/DDBJ databases">
        <title>The Genome Sequence of Aphanomyces invadans NJM9701.</title>
        <authorList>
            <consortium name="The Broad Institute Genomics Platform"/>
            <person name="Russ C."/>
            <person name="Tyler B."/>
            <person name="van West P."/>
            <person name="Dieguez-Uribeondo J."/>
            <person name="Young S.K."/>
            <person name="Zeng Q."/>
            <person name="Gargeya S."/>
            <person name="Fitzgerald M."/>
            <person name="Abouelleil A."/>
            <person name="Alvarado L."/>
            <person name="Chapman S.B."/>
            <person name="Gainer-Dewar J."/>
            <person name="Goldberg J."/>
            <person name="Griggs A."/>
            <person name="Gujja S."/>
            <person name="Hansen M."/>
            <person name="Howarth C."/>
            <person name="Imamovic A."/>
            <person name="Ireland A."/>
            <person name="Larimer J."/>
            <person name="McCowan C."/>
            <person name="Murphy C."/>
            <person name="Pearson M."/>
            <person name="Poon T.W."/>
            <person name="Priest M."/>
            <person name="Roberts A."/>
            <person name="Saif S."/>
            <person name="Shea T."/>
            <person name="Sykes S."/>
            <person name="Wortman J."/>
            <person name="Nusbaum C."/>
            <person name="Birren B."/>
        </authorList>
    </citation>
    <scope>NUCLEOTIDE SEQUENCE [LARGE SCALE GENOMIC DNA]</scope>
    <source>
        <strain evidence="2">NJM9701</strain>
    </source>
</reference>
<accession>A0A024UCJ9</accession>
<dbReference type="VEuPathDB" id="FungiDB:H310_04325"/>
<feature type="region of interest" description="Disordered" evidence="1">
    <location>
        <begin position="1"/>
        <end position="24"/>
    </location>
</feature>
<feature type="compositionally biased region" description="Low complexity" evidence="1">
    <location>
        <begin position="12"/>
        <end position="24"/>
    </location>
</feature>
<organism evidence="2">
    <name type="scientific">Aphanomyces invadans</name>
    <dbReference type="NCBI Taxonomy" id="157072"/>
    <lineage>
        <taxon>Eukaryota</taxon>
        <taxon>Sar</taxon>
        <taxon>Stramenopiles</taxon>
        <taxon>Oomycota</taxon>
        <taxon>Saprolegniomycetes</taxon>
        <taxon>Saprolegniales</taxon>
        <taxon>Verrucalvaceae</taxon>
        <taxon>Aphanomyces</taxon>
    </lineage>
</organism>
<protein>
    <submittedName>
        <fullName evidence="2">Uncharacterized protein</fullName>
    </submittedName>
</protein>
<name>A0A024UCJ9_9STRA</name>